<proteinExistence type="predicted"/>
<evidence type="ECO:0000259" key="7">
    <source>
        <dbReference type="Pfam" id="PF06271"/>
    </source>
</evidence>
<feature type="transmembrane region" description="Helical" evidence="6">
    <location>
        <begin position="130"/>
        <end position="147"/>
    </location>
</feature>
<reference evidence="8" key="1">
    <citation type="submission" date="2011-09" db="EMBL/GenBank/DDBJ databases">
        <title>The permanent draft genome of Mucilaginibacter paludis DSM 18603.</title>
        <authorList>
            <consortium name="US DOE Joint Genome Institute (JGI-PGF)"/>
            <person name="Lucas S."/>
            <person name="Han J."/>
            <person name="Lapidus A."/>
            <person name="Bruce D."/>
            <person name="Goodwin L."/>
            <person name="Pitluck S."/>
            <person name="Peters L."/>
            <person name="Kyrpides N."/>
            <person name="Mavromatis K."/>
            <person name="Ivanova N."/>
            <person name="Mikhailova N."/>
            <person name="Held B."/>
            <person name="Detter J.C."/>
            <person name="Tapia R."/>
            <person name="Han C."/>
            <person name="Land M."/>
            <person name="Hauser L."/>
            <person name="Markowitz V."/>
            <person name="Cheng J.-F."/>
            <person name="Hugenholtz P."/>
            <person name="Woyke T."/>
            <person name="Wu D."/>
            <person name="Tindall B."/>
            <person name="Brambilla E."/>
            <person name="Klenk H.-P."/>
            <person name="Eisen J.A."/>
        </authorList>
    </citation>
    <scope>NUCLEOTIDE SEQUENCE [LARGE SCALE GENOMIC DNA]</scope>
    <source>
        <strain evidence="8">DSM 18603</strain>
    </source>
</reference>
<evidence type="ECO:0000313" key="8">
    <source>
        <dbReference type="EMBL" id="EHQ25287.1"/>
    </source>
</evidence>
<dbReference type="EMBL" id="CM001403">
    <property type="protein sequence ID" value="EHQ25287.1"/>
    <property type="molecule type" value="Genomic_DNA"/>
</dbReference>
<evidence type="ECO:0000256" key="5">
    <source>
        <dbReference type="ARBA" id="ARBA00023136"/>
    </source>
</evidence>
<feature type="transmembrane region" description="Helical" evidence="6">
    <location>
        <begin position="185"/>
        <end position="203"/>
    </location>
</feature>
<keyword evidence="4 6" id="KW-1133">Transmembrane helix</keyword>
<dbReference type="GO" id="GO:0005886">
    <property type="term" value="C:plasma membrane"/>
    <property type="evidence" value="ECO:0007669"/>
    <property type="project" value="UniProtKB-SubCell"/>
</dbReference>
<organism evidence="8 9">
    <name type="scientific">Mucilaginibacter paludis DSM 18603</name>
    <dbReference type="NCBI Taxonomy" id="714943"/>
    <lineage>
        <taxon>Bacteria</taxon>
        <taxon>Pseudomonadati</taxon>
        <taxon>Bacteroidota</taxon>
        <taxon>Sphingobacteriia</taxon>
        <taxon>Sphingobacteriales</taxon>
        <taxon>Sphingobacteriaceae</taxon>
        <taxon>Mucilaginibacter</taxon>
    </lineage>
</organism>
<dbReference type="RefSeq" id="WP_008504983.1">
    <property type="nucleotide sequence ID" value="NZ_CM001403.1"/>
</dbReference>
<keyword evidence="2" id="KW-1003">Cell membrane</keyword>
<dbReference type="PANTHER" id="PTHR36115:SF4">
    <property type="entry name" value="MEMBRANE PROTEIN"/>
    <property type="match status" value="1"/>
</dbReference>
<name>H1YF34_9SPHI</name>
<evidence type="ECO:0000256" key="6">
    <source>
        <dbReference type="SAM" id="Phobius"/>
    </source>
</evidence>
<evidence type="ECO:0000256" key="2">
    <source>
        <dbReference type="ARBA" id="ARBA00022475"/>
    </source>
</evidence>
<comment type="subcellular location">
    <subcellularLocation>
        <location evidence="1">Cell membrane</location>
        <topology evidence="1">Multi-pass membrane protein</topology>
    </subcellularLocation>
</comment>
<evidence type="ECO:0000256" key="1">
    <source>
        <dbReference type="ARBA" id="ARBA00004651"/>
    </source>
</evidence>
<protein>
    <submittedName>
        <fullName evidence="8">RDD domain containing protein</fullName>
    </submittedName>
</protein>
<evidence type="ECO:0000313" key="9">
    <source>
        <dbReference type="Proteomes" id="UP000002774"/>
    </source>
</evidence>
<evidence type="ECO:0000256" key="3">
    <source>
        <dbReference type="ARBA" id="ARBA00022692"/>
    </source>
</evidence>
<sequence length="229" mass="26133">MNNEYYILKDGQRVGPFNTQELMDKPLESDDVILLPSQTQGIPAYTMPEFKSYFKSEGIYYPTRENTSTYFLRLPAYIIDAFVVAIGTEILALFIFPQYMFKLQGVFTLELMKDPNALAQTLKKYSTDVIIIHTVLSLMIILYNAICESSKIRASIGKYVLGLAVVDESGYSLSFGQAFKRNIGKIIYLIMDFLIGALSYIAYMRIIWGDRHQAIHDRFAACFVVSKKM</sequence>
<keyword evidence="9" id="KW-1185">Reference proteome</keyword>
<dbReference type="OrthoDB" id="9793824at2"/>
<gene>
    <name evidence="8" type="ORF">Mucpa_1119</name>
</gene>
<dbReference type="Pfam" id="PF06271">
    <property type="entry name" value="RDD"/>
    <property type="match status" value="1"/>
</dbReference>
<keyword evidence="5 6" id="KW-0472">Membrane</keyword>
<keyword evidence="3 6" id="KW-0812">Transmembrane</keyword>
<feature type="transmembrane region" description="Helical" evidence="6">
    <location>
        <begin position="74"/>
        <end position="96"/>
    </location>
</feature>
<accession>H1YF34</accession>
<dbReference type="AlphaFoldDB" id="H1YF34"/>
<feature type="domain" description="RDD" evidence="7">
    <location>
        <begin position="71"/>
        <end position="220"/>
    </location>
</feature>
<dbReference type="Proteomes" id="UP000002774">
    <property type="component" value="Chromosome"/>
</dbReference>
<evidence type="ECO:0000256" key="4">
    <source>
        <dbReference type="ARBA" id="ARBA00022989"/>
    </source>
</evidence>
<dbReference type="InterPro" id="IPR010432">
    <property type="entry name" value="RDD"/>
</dbReference>
<dbReference type="HOGENOM" id="CLU_1208706_0_0_10"/>
<dbReference type="eggNOG" id="COG1714">
    <property type="taxonomic scope" value="Bacteria"/>
</dbReference>
<dbReference type="InterPro" id="IPR051791">
    <property type="entry name" value="Pra-immunoreactive"/>
</dbReference>
<dbReference type="PANTHER" id="PTHR36115">
    <property type="entry name" value="PROLINE-RICH ANTIGEN HOMOLOG-RELATED"/>
    <property type="match status" value="1"/>
</dbReference>
<dbReference type="STRING" id="714943.Mucpa_1119"/>